<protein>
    <submittedName>
        <fullName evidence="1">Uncharacterized protein</fullName>
    </submittedName>
</protein>
<name>A0AAN8L4S3_9TELE</name>
<comment type="caution">
    <text evidence="1">The sequence shown here is derived from an EMBL/GenBank/DDBJ whole genome shotgun (WGS) entry which is preliminary data.</text>
</comment>
<sequence length="67" mass="7429">MGSCFTSNIKKSSMNSRSVRPGEYVIMVKDVTNPPFQGQTLPPAFALLRVFPAKTKTKKQPDGQNQE</sequence>
<dbReference type="Proteomes" id="UP001356427">
    <property type="component" value="Unassembled WGS sequence"/>
</dbReference>
<dbReference type="AlphaFoldDB" id="A0AAN8L4S3"/>
<reference evidence="1 2" key="1">
    <citation type="submission" date="2021-04" db="EMBL/GenBank/DDBJ databases">
        <authorList>
            <person name="De Guttry C."/>
            <person name="Zahm M."/>
            <person name="Klopp C."/>
            <person name="Cabau C."/>
            <person name="Louis A."/>
            <person name="Berthelot C."/>
            <person name="Parey E."/>
            <person name="Roest Crollius H."/>
            <person name="Montfort J."/>
            <person name="Robinson-Rechavi M."/>
            <person name="Bucao C."/>
            <person name="Bouchez O."/>
            <person name="Gislard M."/>
            <person name="Lluch J."/>
            <person name="Milhes M."/>
            <person name="Lampietro C."/>
            <person name="Lopez Roques C."/>
            <person name="Donnadieu C."/>
            <person name="Braasch I."/>
            <person name="Desvignes T."/>
            <person name="Postlethwait J."/>
            <person name="Bobe J."/>
            <person name="Wedekind C."/>
            <person name="Guiguen Y."/>
        </authorList>
    </citation>
    <scope>NUCLEOTIDE SEQUENCE [LARGE SCALE GENOMIC DNA]</scope>
    <source>
        <strain evidence="1">Cs_M1</strain>
        <tissue evidence="1">Blood</tissue>
    </source>
</reference>
<dbReference type="EMBL" id="JAGTTL010000024">
    <property type="protein sequence ID" value="KAK6303158.1"/>
    <property type="molecule type" value="Genomic_DNA"/>
</dbReference>
<gene>
    <name evidence="1" type="ORF">J4Q44_G00256120</name>
</gene>
<evidence type="ECO:0000313" key="2">
    <source>
        <dbReference type="Proteomes" id="UP001356427"/>
    </source>
</evidence>
<evidence type="ECO:0000313" key="1">
    <source>
        <dbReference type="EMBL" id="KAK6303158.1"/>
    </source>
</evidence>
<keyword evidence="2" id="KW-1185">Reference proteome</keyword>
<accession>A0AAN8L4S3</accession>
<proteinExistence type="predicted"/>
<organism evidence="1 2">
    <name type="scientific">Coregonus suidteri</name>
    <dbReference type="NCBI Taxonomy" id="861788"/>
    <lineage>
        <taxon>Eukaryota</taxon>
        <taxon>Metazoa</taxon>
        <taxon>Chordata</taxon>
        <taxon>Craniata</taxon>
        <taxon>Vertebrata</taxon>
        <taxon>Euteleostomi</taxon>
        <taxon>Actinopterygii</taxon>
        <taxon>Neopterygii</taxon>
        <taxon>Teleostei</taxon>
        <taxon>Protacanthopterygii</taxon>
        <taxon>Salmoniformes</taxon>
        <taxon>Salmonidae</taxon>
        <taxon>Coregoninae</taxon>
        <taxon>Coregonus</taxon>
    </lineage>
</organism>